<dbReference type="EMBL" id="JBBPBN010000097">
    <property type="protein sequence ID" value="KAK8979982.1"/>
    <property type="molecule type" value="Genomic_DNA"/>
</dbReference>
<reference evidence="2 3" key="1">
    <citation type="journal article" date="2024" name="G3 (Bethesda)">
        <title>Genome assembly of Hibiscus sabdariffa L. provides insights into metabolisms of medicinal natural products.</title>
        <authorList>
            <person name="Kim T."/>
        </authorList>
    </citation>
    <scope>NUCLEOTIDE SEQUENCE [LARGE SCALE GENOMIC DNA]</scope>
    <source>
        <strain evidence="2">TK-2024</strain>
        <tissue evidence="2">Old leaves</tissue>
    </source>
</reference>
<comment type="caution">
    <text evidence="2">The sequence shown here is derived from an EMBL/GenBank/DDBJ whole genome shotgun (WGS) entry which is preliminary data.</text>
</comment>
<feature type="domain" description="DUF6857" evidence="1">
    <location>
        <begin position="2"/>
        <end position="71"/>
    </location>
</feature>
<dbReference type="InterPro" id="IPR049172">
    <property type="entry name" value="DUF6857_pln"/>
</dbReference>
<proteinExistence type="predicted"/>
<gene>
    <name evidence="2" type="ORF">V6N11_061204</name>
</gene>
<organism evidence="2 3">
    <name type="scientific">Hibiscus sabdariffa</name>
    <name type="common">roselle</name>
    <dbReference type="NCBI Taxonomy" id="183260"/>
    <lineage>
        <taxon>Eukaryota</taxon>
        <taxon>Viridiplantae</taxon>
        <taxon>Streptophyta</taxon>
        <taxon>Embryophyta</taxon>
        <taxon>Tracheophyta</taxon>
        <taxon>Spermatophyta</taxon>
        <taxon>Magnoliopsida</taxon>
        <taxon>eudicotyledons</taxon>
        <taxon>Gunneridae</taxon>
        <taxon>Pentapetalae</taxon>
        <taxon>rosids</taxon>
        <taxon>malvids</taxon>
        <taxon>Malvales</taxon>
        <taxon>Malvaceae</taxon>
        <taxon>Malvoideae</taxon>
        <taxon>Hibiscus</taxon>
    </lineage>
</organism>
<sequence length="106" mass="11945">MLSELSSKSKAGNPLPTIDNFLLIYDYDDVVKYTGIAVTVAANHNSDTENSSVEHSESCLRHWKTTAAMWSKGGMKETVRFALNLKSEMEGDMISSFHRRVLGCWW</sequence>
<name>A0ABR2NVI1_9ROSI</name>
<evidence type="ECO:0000259" key="1">
    <source>
        <dbReference type="Pfam" id="PF21647"/>
    </source>
</evidence>
<accession>A0ABR2NVI1</accession>
<dbReference type="Pfam" id="PF21647">
    <property type="entry name" value="DUF6857"/>
    <property type="match status" value="1"/>
</dbReference>
<evidence type="ECO:0000313" key="3">
    <source>
        <dbReference type="Proteomes" id="UP001396334"/>
    </source>
</evidence>
<evidence type="ECO:0000313" key="2">
    <source>
        <dbReference type="EMBL" id="KAK8979982.1"/>
    </source>
</evidence>
<dbReference type="Proteomes" id="UP001396334">
    <property type="component" value="Unassembled WGS sequence"/>
</dbReference>
<keyword evidence="3" id="KW-1185">Reference proteome</keyword>
<protein>
    <recommendedName>
        <fullName evidence="1">DUF6857 domain-containing protein</fullName>
    </recommendedName>
</protein>